<dbReference type="RefSeq" id="WP_045776297.1">
    <property type="nucleotide sequence ID" value="NZ_LAJY01000354.1"/>
</dbReference>
<dbReference type="AlphaFoldDB" id="A0A0F3IU56"/>
<proteinExistence type="predicted"/>
<dbReference type="SUPFAM" id="SSF53335">
    <property type="entry name" value="S-adenosyl-L-methionine-dependent methyltransferases"/>
    <property type="match status" value="1"/>
</dbReference>
<dbReference type="CDD" id="cd02440">
    <property type="entry name" value="AdoMet_MTases"/>
    <property type="match status" value="1"/>
</dbReference>
<dbReference type="InterPro" id="IPR013217">
    <property type="entry name" value="Methyltransf_12"/>
</dbReference>
<dbReference type="OrthoDB" id="1853779at2"/>
<dbReference type="Pfam" id="PF08242">
    <property type="entry name" value="Methyltransf_12"/>
    <property type="match status" value="1"/>
</dbReference>
<dbReference type="EMBL" id="LAJY01000354">
    <property type="protein sequence ID" value="KJV09124.1"/>
    <property type="molecule type" value="Genomic_DNA"/>
</dbReference>
<organism evidence="2 3">
    <name type="scientific">Elstera litoralis</name>
    <dbReference type="NCBI Taxonomy" id="552518"/>
    <lineage>
        <taxon>Bacteria</taxon>
        <taxon>Pseudomonadati</taxon>
        <taxon>Pseudomonadota</taxon>
        <taxon>Alphaproteobacteria</taxon>
        <taxon>Rhodospirillales</taxon>
        <taxon>Rhodospirillaceae</taxon>
        <taxon>Elstera</taxon>
    </lineage>
</organism>
<comment type="caution">
    <text evidence="2">The sequence shown here is derived from an EMBL/GenBank/DDBJ whole genome shotgun (WGS) entry which is preliminary data.</text>
</comment>
<reference evidence="2 3" key="1">
    <citation type="submission" date="2015-03" db="EMBL/GenBank/DDBJ databases">
        <title>Draft genome sequence of Elstera litoralis.</title>
        <authorList>
            <person name="Rahalkar M.C."/>
            <person name="Dhakephalkar P.K."/>
            <person name="Pore S.D."/>
            <person name="Arora P."/>
            <person name="Kapse N.G."/>
            <person name="Pandit P.S."/>
        </authorList>
    </citation>
    <scope>NUCLEOTIDE SEQUENCE [LARGE SCALE GENOMIC DNA]</scope>
    <source>
        <strain evidence="2 3">Dia-1</strain>
    </source>
</reference>
<dbReference type="Gene3D" id="3.40.50.150">
    <property type="entry name" value="Vaccinia Virus protein VP39"/>
    <property type="match status" value="1"/>
</dbReference>
<protein>
    <recommendedName>
        <fullName evidence="1">Methyltransferase type 12 domain-containing protein</fullName>
    </recommendedName>
</protein>
<dbReference type="GO" id="GO:0008168">
    <property type="term" value="F:methyltransferase activity"/>
    <property type="evidence" value="ECO:0007669"/>
    <property type="project" value="TreeGrafter"/>
</dbReference>
<keyword evidence="3" id="KW-1185">Reference proteome</keyword>
<evidence type="ECO:0000259" key="1">
    <source>
        <dbReference type="Pfam" id="PF08242"/>
    </source>
</evidence>
<feature type="non-terminal residue" evidence="2">
    <location>
        <position position="174"/>
    </location>
</feature>
<dbReference type="InterPro" id="IPR029063">
    <property type="entry name" value="SAM-dependent_MTases_sf"/>
</dbReference>
<evidence type="ECO:0000313" key="2">
    <source>
        <dbReference type="EMBL" id="KJV09124.1"/>
    </source>
</evidence>
<sequence>MTNKAVFEHWTDWAEAYGTALRATTKTPTVKFLELDAFTRHFQSILGERKADILEVGCGVGLNVLPLAKHFPDLSFDGVDAAAEMIASAQETLGSQDAAVRDRVRFFHGEGVALDTIPGLRDSYDIVFTDRFLINVKPLENQQRIISKMAAKLKPGGYLLMIENSINTFNQQNQ</sequence>
<gene>
    <name evidence="2" type="ORF">VZ95_13415</name>
</gene>
<evidence type="ECO:0000313" key="3">
    <source>
        <dbReference type="Proteomes" id="UP000033774"/>
    </source>
</evidence>
<dbReference type="PANTHER" id="PTHR43464">
    <property type="entry name" value="METHYLTRANSFERASE"/>
    <property type="match status" value="1"/>
</dbReference>
<name>A0A0F3IU56_9PROT</name>
<dbReference type="Proteomes" id="UP000033774">
    <property type="component" value="Unassembled WGS sequence"/>
</dbReference>
<feature type="domain" description="Methyltransferase type 12" evidence="1">
    <location>
        <begin position="54"/>
        <end position="159"/>
    </location>
</feature>
<accession>A0A0F3IU56</accession>